<feature type="region of interest" description="Disordered" evidence="1">
    <location>
        <begin position="1"/>
        <end position="48"/>
    </location>
</feature>
<accession>A0ABN0SX56</accession>
<name>A0ABN0SX56_9FIRM</name>
<reference evidence="3 4" key="1">
    <citation type="journal article" date="2019" name="Int. J. Syst. Evol. Microbiol.">
        <title>The Global Catalogue of Microorganisms (GCM) 10K type strain sequencing project: providing services to taxonomists for standard genome sequencing and annotation.</title>
        <authorList>
            <consortium name="The Broad Institute Genomics Platform"/>
            <consortium name="The Broad Institute Genome Sequencing Center for Infectious Disease"/>
            <person name="Wu L."/>
            <person name="Ma J."/>
        </authorList>
    </citation>
    <scope>NUCLEOTIDE SEQUENCE [LARGE SCALE GENOMIC DNA]</scope>
    <source>
        <strain evidence="3 4">JCM 8542</strain>
    </source>
</reference>
<keyword evidence="2" id="KW-1133">Transmembrane helix</keyword>
<organism evidence="3 4">
    <name type="scientific">Selenomonas dianae</name>
    <dbReference type="NCBI Taxonomy" id="135079"/>
    <lineage>
        <taxon>Bacteria</taxon>
        <taxon>Bacillati</taxon>
        <taxon>Bacillota</taxon>
        <taxon>Negativicutes</taxon>
        <taxon>Selenomonadales</taxon>
        <taxon>Selenomonadaceae</taxon>
        <taxon>Selenomonas</taxon>
    </lineage>
</organism>
<feature type="compositionally biased region" description="Basic and acidic residues" evidence="1">
    <location>
        <begin position="1"/>
        <end position="15"/>
    </location>
</feature>
<proteinExistence type="predicted"/>
<keyword evidence="2" id="KW-0472">Membrane</keyword>
<evidence type="ECO:0008006" key="5">
    <source>
        <dbReference type="Google" id="ProtNLM"/>
    </source>
</evidence>
<comment type="caution">
    <text evidence="3">The sequence shown here is derived from an EMBL/GenBank/DDBJ whole genome shotgun (WGS) entry which is preliminary data.</text>
</comment>
<feature type="transmembrane region" description="Helical" evidence="2">
    <location>
        <begin position="66"/>
        <end position="85"/>
    </location>
</feature>
<sequence>MEQEGRVRPMSREETAAYQGVTVDESGSAPHTGEGQTPYGNSSGGGGRGSSVRYIRIGGAAPRSSFLTSLLWAAVVGTLLALFIFVALPAIVMVIAGILVLGAIVSLVGRGRIMSWLVRRLYGR</sequence>
<evidence type="ECO:0000313" key="4">
    <source>
        <dbReference type="Proteomes" id="UP001500399"/>
    </source>
</evidence>
<evidence type="ECO:0000313" key="3">
    <source>
        <dbReference type="EMBL" id="GAA0204585.1"/>
    </source>
</evidence>
<protein>
    <recommendedName>
        <fullName evidence="5">Peptidase M48</fullName>
    </recommendedName>
</protein>
<gene>
    <name evidence="3" type="ORF">GCM10008919_04870</name>
</gene>
<feature type="transmembrane region" description="Helical" evidence="2">
    <location>
        <begin position="91"/>
        <end position="109"/>
    </location>
</feature>
<keyword evidence="4" id="KW-1185">Reference proteome</keyword>
<keyword evidence="2" id="KW-0812">Transmembrane</keyword>
<dbReference type="RefSeq" id="WP_304987872.1">
    <property type="nucleotide sequence ID" value="NZ_BAAACR010000002.1"/>
</dbReference>
<evidence type="ECO:0000256" key="1">
    <source>
        <dbReference type="SAM" id="MobiDB-lite"/>
    </source>
</evidence>
<dbReference type="Proteomes" id="UP001500399">
    <property type="component" value="Unassembled WGS sequence"/>
</dbReference>
<dbReference type="EMBL" id="BAAACR010000002">
    <property type="protein sequence ID" value="GAA0204585.1"/>
    <property type="molecule type" value="Genomic_DNA"/>
</dbReference>
<evidence type="ECO:0000256" key="2">
    <source>
        <dbReference type="SAM" id="Phobius"/>
    </source>
</evidence>